<feature type="domain" description="Septum formation-related" evidence="2">
    <location>
        <begin position="84"/>
        <end position="279"/>
    </location>
</feature>
<accession>A0ABM8GV92</accession>
<dbReference type="Pfam" id="PF13845">
    <property type="entry name" value="Septum_form"/>
    <property type="match status" value="1"/>
</dbReference>
<dbReference type="InterPro" id="IPR026004">
    <property type="entry name" value="Septum_form"/>
</dbReference>
<reference evidence="4" key="1">
    <citation type="journal article" date="2019" name="Int. J. Syst. Evol. Microbiol.">
        <title>The Global Catalogue of Microorganisms (GCM) 10K type strain sequencing project: providing services to taxonomists for standard genome sequencing and annotation.</title>
        <authorList>
            <consortium name="The Broad Institute Genomics Platform"/>
            <consortium name="The Broad Institute Genome Sequencing Center for Infectious Disease"/>
            <person name="Wu L."/>
            <person name="Ma J."/>
        </authorList>
    </citation>
    <scope>NUCLEOTIDE SEQUENCE [LARGE SCALE GENOMIC DNA]</scope>
    <source>
        <strain evidence="4">NBRC 108728</strain>
    </source>
</reference>
<keyword evidence="4" id="KW-1185">Reference proteome</keyword>
<sequence length="307" mass="31162">MLLQSGGFMKKSIVAALAATLALTAALAGCSSPTVSATPGPGTVSTPSAAPTVTVSGDKVVPKTGDCWSLSKADQAVWTTWDGWEGTAPVSCSGTHQLVTTAVATIPTSLASTYPGPRTSKWSAALATWANATCVAPNVAAQGGSQVASMALLTAYASAPSEAMWKAGHRILRCDLGLIAEGTLAAPVLGSMPASLAAIKTAAKADPKKYALCVVATGDPSTTGPLADPTAAKIVPCTGTSAAYWRDALLVDLGKTFATYPGEAALDAKMKTICPSVATSGEAWWEYGVAESTYPSYKYGACWVFNS</sequence>
<gene>
    <name evidence="3" type="ORF">GCM10025867_46240</name>
</gene>
<keyword evidence="3" id="KW-0614">Plasmid</keyword>
<keyword evidence="1" id="KW-0732">Signal</keyword>
<organism evidence="3 4">
    <name type="scientific">Frondihabitans sucicola</name>
    <dbReference type="NCBI Taxonomy" id="1268041"/>
    <lineage>
        <taxon>Bacteria</taxon>
        <taxon>Bacillati</taxon>
        <taxon>Actinomycetota</taxon>
        <taxon>Actinomycetes</taxon>
        <taxon>Micrococcales</taxon>
        <taxon>Microbacteriaceae</taxon>
        <taxon>Frondihabitans</taxon>
    </lineage>
</organism>
<evidence type="ECO:0000259" key="2">
    <source>
        <dbReference type="Pfam" id="PF13845"/>
    </source>
</evidence>
<evidence type="ECO:0000256" key="1">
    <source>
        <dbReference type="SAM" id="SignalP"/>
    </source>
</evidence>
<proteinExistence type="predicted"/>
<evidence type="ECO:0000313" key="4">
    <source>
        <dbReference type="Proteomes" id="UP001321486"/>
    </source>
</evidence>
<feature type="chain" id="PRO_5045587902" description="Septum formation-related domain-containing protein" evidence="1">
    <location>
        <begin position="38"/>
        <end position="307"/>
    </location>
</feature>
<feature type="signal peptide" evidence="1">
    <location>
        <begin position="1"/>
        <end position="37"/>
    </location>
</feature>
<protein>
    <recommendedName>
        <fullName evidence="2">Septum formation-related domain-containing protein</fullName>
    </recommendedName>
</protein>
<dbReference type="EMBL" id="AP027733">
    <property type="protein sequence ID" value="BDZ52383.1"/>
    <property type="molecule type" value="Genomic_DNA"/>
</dbReference>
<geneLocation type="plasmid" evidence="3 4">
    <name>pNBRC108728a</name>
</geneLocation>
<dbReference type="Proteomes" id="UP001321486">
    <property type="component" value="Plasmid pNBRC108728a"/>
</dbReference>
<evidence type="ECO:0000313" key="3">
    <source>
        <dbReference type="EMBL" id="BDZ52383.1"/>
    </source>
</evidence>
<dbReference type="RefSeq" id="WP_286347241.1">
    <property type="nucleotide sequence ID" value="NZ_AP027733.1"/>
</dbReference>
<name>A0ABM8GV92_9MICO</name>